<dbReference type="PANTHER" id="PTHR43702">
    <property type="entry name" value="L-FUCOSE-PROTON SYMPORTER"/>
    <property type="match status" value="1"/>
</dbReference>
<protein>
    <submittedName>
        <fullName evidence="12">Sugar MFS transporter</fullName>
    </submittedName>
</protein>
<dbReference type="InterPro" id="IPR036259">
    <property type="entry name" value="MFS_trans_sf"/>
</dbReference>
<dbReference type="GO" id="GO:0005886">
    <property type="term" value="C:plasma membrane"/>
    <property type="evidence" value="ECO:0007669"/>
    <property type="project" value="UniProtKB-SubCell"/>
</dbReference>
<accession>A0A545U975</accession>
<keyword evidence="10 11" id="KW-0472">Membrane</keyword>
<evidence type="ECO:0000256" key="11">
    <source>
        <dbReference type="SAM" id="Phobius"/>
    </source>
</evidence>
<comment type="caution">
    <text evidence="12">The sequence shown here is derived from an EMBL/GenBank/DDBJ whole genome shotgun (WGS) entry which is preliminary data.</text>
</comment>
<evidence type="ECO:0000256" key="1">
    <source>
        <dbReference type="ARBA" id="ARBA00003321"/>
    </source>
</evidence>
<feature type="transmembrane region" description="Helical" evidence="11">
    <location>
        <begin position="87"/>
        <end position="106"/>
    </location>
</feature>
<evidence type="ECO:0000313" key="13">
    <source>
        <dbReference type="Proteomes" id="UP000315439"/>
    </source>
</evidence>
<dbReference type="OrthoDB" id="9795150at2"/>
<dbReference type="PANTHER" id="PTHR43702:SF3">
    <property type="entry name" value="PROTEIN TSGA"/>
    <property type="match status" value="1"/>
</dbReference>
<dbReference type="SUPFAM" id="SSF103473">
    <property type="entry name" value="MFS general substrate transporter"/>
    <property type="match status" value="1"/>
</dbReference>
<dbReference type="Gene3D" id="1.20.1250.20">
    <property type="entry name" value="MFS general substrate transporter like domains"/>
    <property type="match status" value="2"/>
</dbReference>
<dbReference type="NCBIfam" id="TIGR01272">
    <property type="entry name" value="gluP"/>
    <property type="match status" value="1"/>
</dbReference>
<dbReference type="Pfam" id="PF07690">
    <property type="entry name" value="MFS_1"/>
    <property type="match status" value="1"/>
</dbReference>
<evidence type="ECO:0000256" key="7">
    <source>
        <dbReference type="ARBA" id="ARBA00022597"/>
    </source>
</evidence>
<reference evidence="12 13" key="1">
    <citation type="submission" date="2019-07" db="EMBL/GenBank/DDBJ databases">
        <title>Draft genome for Aliikangiella sp. M105.</title>
        <authorList>
            <person name="Wang G."/>
        </authorList>
    </citation>
    <scope>NUCLEOTIDE SEQUENCE [LARGE SCALE GENOMIC DNA]</scope>
    <source>
        <strain evidence="12 13">M105</strain>
    </source>
</reference>
<evidence type="ECO:0000256" key="6">
    <source>
        <dbReference type="ARBA" id="ARBA00022519"/>
    </source>
</evidence>
<feature type="transmembrane region" description="Helical" evidence="11">
    <location>
        <begin position="299"/>
        <end position="323"/>
    </location>
</feature>
<name>A0A545U975_9GAMM</name>
<keyword evidence="6" id="KW-0997">Cell inner membrane</keyword>
<feature type="transmembrane region" description="Helical" evidence="11">
    <location>
        <begin position="277"/>
        <end position="293"/>
    </location>
</feature>
<evidence type="ECO:0000256" key="2">
    <source>
        <dbReference type="ARBA" id="ARBA00004429"/>
    </source>
</evidence>
<feature type="transmembrane region" description="Helical" evidence="11">
    <location>
        <begin position="253"/>
        <end position="272"/>
    </location>
</feature>
<keyword evidence="5" id="KW-1003">Cell membrane</keyword>
<feature type="transmembrane region" description="Helical" evidence="11">
    <location>
        <begin position="160"/>
        <end position="180"/>
    </location>
</feature>
<sequence length="392" mass="42891">MATLFFLWGFITVLNDLLIPHLKSLFDLNYTQVMLIQFCFFGAYFLISVPAGAYVRKFGYKMGVISGLITAALGCTLFYPAALALQYSLFLFALFVLASGLTILQVSANPYVAALGPQKHASSRLNLAQGLNSLGTTLAPPVGAYLFFSSTLDNSTTADSSVSSAYFMLALTLVMIAIIFSQLKLPTLTPSNDTTSRECKKNIWRAKHLTWGVGAIFFYVGAEVSIGSFLVNYFGETELGSLDEKRAAELLTYYWGGAMVGRFIGSFVTRIVSPHKAIIFNVTMTIILLIITMQTSGFIAIWSVLAIGLFNSIMFPTIFTLGIESMGELTSRASGLLCLAIVGGAIIPIIQGVVADLWEIQYSFVIPAACYLFILYYAIRFPMLKQAWIKAE</sequence>
<comment type="function">
    <text evidence="1">Intake of glucose and galactose.</text>
</comment>
<comment type="similarity">
    <text evidence="3">Belongs to the major facilitator superfamily. FHS transporter (TC 2.A.1.7) family.</text>
</comment>
<keyword evidence="7" id="KW-0762">Sugar transport</keyword>
<dbReference type="GO" id="GO:1904659">
    <property type="term" value="P:D-glucose transmembrane transport"/>
    <property type="evidence" value="ECO:0007669"/>
    <property type="project" value="InterPro"/>
</dbReference>
<dbReference type="CDD" id="cd17394">
    <property type="entry name" value="MFS_FucP_like"/>
    <property type="match status" value="1"/>
</dbReference>
<evidence type="ECO:0000256" key="4">
    <source>
        <dbReference type="ARBA" id="ARBA00022448"/>
    </source>
</evidence>
<comment type="subcellular location">
    <subcellularLocation>
        <location evidence="2">Cell inner membrane</location>
        <topology evidence="2">Multi-pass membrane protein</topology>
    </subcellularLocation>
</comment>
<keyword evidence="13" id="KW-1185">Reference proteome</keyword>
<feature type="transmembrane region" description="Helical" evidence="11">
    <location>
        <begin position="34"/>
        <end position="55"/>
    </location>
</feature>
<feature type="transmembrane region" description="Helical" evidence="11">
    <location>
        <begin position="209"/>
        <end position="233"/>
    </location>
</feature>
<dbReference type="Proteomes" id="UP000315439">
    <property type="component" value="Unassembled WGS sequence"/>
</dbReference>
<feature type="transmembrane region" description="Helical" evidence="11">
    <location>
        <begin position="127"/>
        <end position="148"/>
    </location>
</feature>
<proteinExistence type="inferred from homology"/>
<organism evidence="12 13">
    <name type="scientific">Aliikangiella coralliicola</name>
    <dbReference type="NCBI Taxonomy" id="2592383"/>
    <lineage>
        <taxon>Bacteria</taxon>
        <taxon>Pseudomonadati</taxon>
        <taxon>Pseudomonadota</taxon>
        <taxon>Gammaproteobacteria</taxon>
        <taxon>Oceanospirillales</taxon>
        <taxon>Pleioneaceae</taxon>
        <taxon>Aliikangiella</taxon>
    </lineage>
</organism>
<evidence type="ECO:0000256" key="9">
    <source>
        <dbReference type="ARBA" id="ARBA00022989"/>
    </source>
</evidence>
<keyword evidence="9 11" id="KW-1133">Transmembrane helix</keyword>
<keyword evidence="4" id="KW-0813">Transport</keyword>
<evidence type="ECO:0000256" key="10">
    <source>
        <dbReference type="ARBA" id="ARBA00023136"/>
    </source>
</evidence>
<evidence type="ECO:0000256" key="5">
    <source>
        <dbReference type="ARBA" id="ARBA00022475"/>
    </source>
</evidence>
<dbReference type="InterPro" id="IPR005964">
    <property type="entry name" value="Glc/Gal_transptr_bac"/>
</dbReference>
<dbReference type="EMBL" id="VIKS01000011">
    <property type="protein sequence ID" value="TQV86026.1"/>
    <property type="molecule type" value="Genomic_DNA"/>
</dbReference>
<dbReference type="InterPro" id="IPR011701">
    <property type="entry name" value="MFS"/>
</dbReference>
<evidence type="ECO:0000256" key="8">
    <source>
        <dbReference type="ARBA" id="ARBA00022692"/>
    </source>
</evidence>
<dbReference type="GO" id="GO:0055056">
    <property type="term" value="F:D-glucose transmembrane transporter activity"/>
    <property type="evidence" value="ECO:0007669"/>
    <property type="project" value="InterPro"/>
</dbReference>
<keyword evidence="8 11" id="KW-0812">Transmembrane</keyword>
<evidence type="ECO:0000313" key="12">
    <source>
        <dbReference type="EMBL" id="TQV86026.1"/>
    </source>
</evidence>
<dbReference type="GO" id="GO:0005354">
    <property type="term" value="F:galactose transmembrane transporter activity"/>
    <property type="evidence" value="ECO:0007669"/>
    <property type="project" value="InterPro"/>
</dbReference>
<feature type="transmembrane region" description="Helical" evidence="11">
    <location>
        <begin position="335"/>
        <end position="354"/>
    </location>
</feature>
<dbReference type="AlphaFoldDB" id="A0A545U975"/>
<dbReference type="InterPro" id="IPR050375">
    <property type="entry name" value="MFS_TsgA-like"/>
</dbReference>
<evidence type="ECO:0000256" key="3">
    <source>
        <dbReference type="ARBA" id="ARBA00009120"/>
    </source>
</evidence>
<gene>
    <name evidence="12" type="ORF">FLL46_18570</name>
</gene>
<feature type="transmembrane region" description="Helical" evidence="11">
    <location>
        <begin position="360"/>
        <end position="379"/>
    </location>
</feature>
<feature type="transmembrane region" description="Helical" evidence="11">
    <location>
        <begin position="62"/>
        <end position="81"/>
    </location>
</feature>